<dbReference type="AlphaFoldDB" id="A0A9W6YS36"/>
<organism evidence="2 3">
    <name type="scientific">Ambrosiozyma monospora</name>
    <name type="common">Yeast</name>
    <name type="synonym">Endomycopsis monosporus</name>
    <dbReference type="NCBI Taxonomy" id="43982"/>
    <lineage>
        <taxon>Eukaryota</taxon>
        <taxon>Fungi</taxon>
        <taxon>Dikarya</taxon>
        <taxon>Ascomycota</taxon>
        <taxon>Saccharomycotina</taxon>
        <taxon>Pichiomycetes</taxon>
        <taxon>Pichiales</taxon>
        <taxon>Pichiaceae</taxon>
        <taxon>Ambrosiozyma</taxon>
    </lineage>
</organism>
<evidence type="ECO:0000313" key="2">
    <source>
        <dbReference type="EMBL" id="GMG19893.1"/>
    </source>
</evidence>
<feature type="region of interest" description="Disordered" evidence="1">
    <location>
        <begin position="34"/>
        <end position="60"/>
    </location>
</feature>
<dbReference type="EMBL" id="BSXU01000230">
    <property type="protein sequence ID" value="GMG19893.1"/>
    <property type="molecule type" value="Genomic_DNA"/>
</dbReference>
<comment type="caution">
    <text evidence="2">The sequence shown here is derived from an EMBL/GenBank/DDBJ whole genome shotgun (WGS) entry which is preliminary data.</text>
</comment>
<name>A0A9W6YS36_AMBMO</name>
<proteinExistence type="predicted"/>
<evidence type="ECO:0000313" key="3">
    <source>
        <dbReference type="Proteomes" id="UP001165063"/>
    </source>
</evidence>
<sequence length="116" mass="12645">MISARQKKIALSAVVAIGAAALLFKTFPHLKPSFLQGKKPSNSNGSTPSEPLSKSIQEQEEDLISSSTVLVNNKDKKVEDWSLEDLTAFLKERQVSVPEGATSEELVELVNSLLHK</sequence>
<gene>
    <name evidence="2" type="ORF">Amon01_000082000</name>
</gene>
<dbReference type="Proteomes" id="UP001165063">
    <property type="component" value="Unassembled WGS sequence"/>
</dbReference>
<keyword evidence="3" id="KW-1185">Reference proteome</keyword>
<evidence type="ECO:0000256" key="1">
    <source>
        <dbReference type="SAM" id="MobiDB-lite"/>
    </source>
</evidence>
<dbReference type="OrthoDB" id="2527403at2759"/>
<reference evidence="2" key="1">
    <citation type="submission" date="2023-04" db="EMBL/GenBank/DDBJ databases">
        <title>Ambrosiozyma monospora NBRC 1965.</title>
        <authorList>
            <person name="Ichikawa N."/>
            <person name="Sato H."/>
            <person name="Tonouchi N."/>
        </authorList>
    </citation>
    <scope>NUCLEOTIDE SEQUENCE</scope>
    <source>
        <strain evidence="2">NBRC 1965</strain>
    </source>
</reference>
<protein>
    <submittedName>
        <fullName evidence="2">Unnamed protein product</fullName>
    </submittedName>
</protein>
<accession>A0A9W6YS36</accession>
<feature type="compositionally biased region" description="Polar residues" evidence="1">
    <location>
        <begin position="39"/>
        <end position="56"/>
    </location>
</feature>